<dbReference type="InterPro" id="IPR042099">
    <property type="entry name" value="ANL_N_sf"/>
</dbReference>
<evidence type="ECO:0000259" key="14">
    <source>
        <dbReference type="Pfam" id="PF13193"/>
    </source>
</evidence>
<evidence type="ECO:0000256" key="1">
    <source>
        <dbReference type="ARBA" id="ARBA00004275"/>
    </source>
</evidence>
<keyword evidence="7" id="KW-0560">Oxidoreductase</keyword>
<reference evidence="16" key="1">
    <citation type="journal article" date="2008" name="Insect Biochem. Mol. Biol.">
        <title>The genome of a lepidopteran model insect, the silkworm Bombyx mori.</title>
        <authorList>
            <consortium name="International Silkworm Genome Consortium"/>
        </authorList>
    </citation>
    <scope>NUCLEOTIDE SEQUENCE [LARGE SCALE GENOMIC DNA]</scope>
    <source>
        <strain evidence="16">p50T</strain>
    </source>
</reference>
<evidence type="ECO:0000256" key="11">
    <source>
        <dbReference type="ARBA" id="ARBA00023262"/>
    </source>
</evidence>
<keyword evidence="5" id="KW-0547">Nucleotide-binding</keyword>
<feature type="domain" description="AMP-binding enzyme C-terminal" evidence="14">
    <location>
        <begin position="469"/>
        <end position="544"/>
    </location>
</feature>
<keyword evidence="11" id="KW-0599">Photoprotein</keyword>
<comment type="catalytic activity">
    <reaction evidence="12">
        <text>firefly D-luciferin + ATP + O2 = firefly oxyluciferin + hnu + AMP + CO2 + diphosphate</text>
        <dbReference type="Rhea" id="RHEA:10732"/>
        <dbReference type="ChEBI" id="CHEBI:15379"/>
        <dbReference type="ChEBI" id="CHEBI:16526"/>
        <dbReference type="ChEBI" id="CHEBI:16792"/>
        <dbReference type="ChEBI" id="CHEBI:30212"/>
        <dbReference type="ChEBI" id="CHEBI:30616"/>
        <dbReference type="ChEBI" id="CHEBI:33019"/>
        <dbReference type="ChEBI" id="CHEBI:58038"/>
        <dbReference type="ChEBI" id="CHEBI:456215"/>
        <dbReference type="EC" id="1.13.12.7"/>
    </reaction>
</comment>
<dbReference type="AlphaFoldDB" id="A0A8R1WI12"/>
<dbReference type="Gene3D" id="3.30.300.30">
    <property type="match status" value="1"/>
</dbReference>
<dbReference type="EC" id="1.13.12.7" evidence="3"/>
<evidence type="ECO:0000313" key="15">
    <source>
        <dbReference type="EnsemblMetazoa" id="XP_004928345.1"/>
    </source>
</evidence>
<evidence type="ECO:0000256" key="2">
    <source>
        <dbReference type="ARBA" id="ARBA00006432"/>
    </source>
</evidence>
<evidence type="ECO:0000259" key="13">
    <source>
        <dbReference type="Pfam" id="PF00501"/>
    </source>
</evidence>
<dbReference type="InterPro" id="IPR000873">
    <property type="entry name" value="AMP-dep_synth/lig_dom"/>
</dbReference>
<reference evidence="15" key="2">
    <citation type="submission" date="2022-06" db="UniProtKB">
        <authorList>
            <consortium name="EnsemblMetazoa"/>
        </authorList>
    </citation>
    <scope>IDENTIFICATION</scope>
    <source>
        <strain evidence="15">p50T (Dazao)</strain>
    </source>
</reference>
<dbReference type="Gene3D" id="3.40.50.12780">
    <property type="entry name" value="N-terminal domain of ligase-like"/>
    <property type="match status" value="1"/>
</dbReference>
<dbReference type="GO" id="GO:0004497">
    <property type="term" value="F:monooxygenase activity"/>
    <property type="evidence" value="ECO:0007669"/>
    <property type="project" value="UniProtKB-KW"/>
</dbReference>
<evidence type="ECO:0000256" key="8">
    <source>
        <dbReference type="ARBA" id="ARBA00023033"/>
    </source>
</evidence>
<sequence length="555" mass="62138">MFSKIIRRSFCVARKNVWTPDNVVYSPYRDIEVPDTTIYEYVFRNLDKWATKTAVVCGVTNRAYTFEELYKCSRTLGANLRKKFKLRDGDVIAILLPNVPEYPVSVFGVLAAGGIVTTINPIYTPYEIQRQLDTSGAKIVITLPDLVPNVKKSLELSKKDLKIIAVNIDSQQPEGTISFKELTEDKHIDFEILKEVKRVSDDIAFMVYSSGTTGLPKAVELTHTNKVANFSQQDTELRQYEYTTETNQDSTLGLLPLFHTYGLSVVMMHKLSVGLKLVTLPSFQPRTFLDALLKHPMELMYLAPPTILFLGAHPAATRDHLKHLKVVTSGAAPLPEADIHKFLEKARPDIQFNQAYGMTEASPLVTLGSRDFERNYSDVGCAVPNVQLRVVDADMKNLGPDEVGELPIKGPNVMRGYKDNPKANEEVFVDGRWYRSGDLARINKDGIVTIVDRLKELIKVKGYQVAPAELEAVLKEHADVYDAAVVGVPDPITGESPRAFVVLNKDSKVDEKLILDYVSEKVAAFKRLKSVTFVDSIPKNPSGKILRKVLKEQYC</sequence>
<dbReference type="KEGG" id="bmor:101747180"/>
<dbReference type="GO" id="GO:0008218">
    <property type="term" value="P:bioluminescence"/>
    <property type="evidence" value="ECO:0007669"/>
    <property type="project" value="UniProtKB-KW"/>
</dbReference>
<evidence type="ECO:0000256" key="10">
    <source>
        <dbReference type="ARBA" id="ARBA00023223"/>
    </source>
</evidence>
<evidence type="ECO:0000313" key="16">
    <source>
        <dbReference type="Proteomes" id="UP000005204"/>
    </source>
</evidence>
<evidence type="ECO:0000256" key="3">
    <source>
        <dbReference type="ARBA" id="ARBA00012532"/>
    </source>
</evidence>
<dbReference type="SUPFAM" id="SSF56801">
    <property type="entry name" value="Acetyl-CoA synthetase-like"/>
    <property type="match status" value="1"/>
</dbReference>
<keyword evidence="8" id="KW-0503">Monooxygenase</keyword>
<dbReference type="CDD" id="cd05911">
    <property type="entry name" value="Firefly_Luc_like"/>
    <property type="match status" value="1"/>
</dbReference>
<evidence type="ECO:0000256" key="6">
    <source>
        <dbReference type="ARBA" id="ARBA00022840"/>
    </source>
</evidence>
<comment type="subcellular location">
    <subcellularLocation>
        <location evidence="1">Peroxisome</location>
    </subcellularLocation>
</comment>
<dbReference type="GO" id="GO:0005524">
    <property type="term" value="F:ATP binding"/>
    <property type="evidence" value="ECO:0007669"/>
    <property type="project" value="UniProtKB-KW"/>
</dbReference>
<dbReference type="GO" id="GO:0046949">
    <property type="term" value="P:fatty-acyl-CoA biosynthetic process"/>
    <property type="evidence" value="ECO:0007669"/>
    <property type="project" value="TreeGrafter"/>
</dbReference>
<evidence type="ECO:0000256" key="4">
    <source>
        <dbReference type="ARBA" id="ARBA00019043"/>
    </source>
</evidence>
<dbReference type="Pfam" id="PF00501">
    <property type="entry name" value="AMP-binding"/>
    <property type="match status" value="1"/>
</dbReference>
<dbReference type="InterPro" id="IPR025110">
    <property type="entry name" value="AMP-bd_C"/>
</dbReference>
<name>A0A8R1WI12_BOMMO</name>
<organism evidence="15 16">
    <name type="scientific">Bombyx mori</name>
    <name type="common">Silk moth</name>
    <dbReference type="NCBI Taxonomy" id="7091"/>
    <lineage>
        <taxon>Eukaryota</taxon>
        <taxon>Metazoa</taxon>
        <taxon>Ecdysozoa</taxon>
        <taxon>Arthropoda</taxon>
        <taxon>Hexapoda</taxon>
        <taxon>Insecta</taxon>
        <taxon>Pterygota</taxon>
        <taxon>Neoptera</taxon>
        <taxon>Endopterygota</taxon>
        <taxon>Lepidoptera</taxon>
        <taxon>Glossata</taxon>
        <taxon>Ditrysia</taxon>
        <taxon>Bombycoidea</taxon>
        <taxon>Bombycidae</taxon>
        <taxon>Bombycinae</taxon>
        <taxon>Bombyx</taxon>
    </lineage>
</organism>
<proteinExistence type="inferred from homology"/>
<dbReference type="GO" id="GO:0004467">
    <property type="term" value="F:long-chain fatty acid-CoA ligase activity"/>
    <property type="evidence" value="ECO:0007669"/>
    <property type="project" value="TreeGrafter"/>
</dbReference>
<dbReference type="OrthoDB" id="10253869at2759"/>
<feature type="domain" description="AMP-dependent synthetase/ligase" evidence="13">
    <location>
        <begin position="44"/>
        <end position="417"/>
    </location>
</feature>
<dbReference type="GeneID" id="101747180"/>
<dbReference type="EnsemblMetazoa" id="XM_004928288.4">
    <property type="protein sequence ID" value="XP_004928345.1"/>
    <property type="gene ID" value="LOC101747180"/>
</dbReference>
<dbReference type="Proteomes" id="UP000005204">
    <property type="component" value="Unassembled WGS sequence"/>
</dbReference>
<keyword evidence="10" id="KW-0455">Luminescence</keyword>
<evidence type="ECO:0000256" key="12">
    <source>
        <dbReference type="ARBA" id="ARBA00048497"/>
    </source>
</evidence>
<dbReference type="RefSeq" id="XP_004928345.1">
    <property type="nucleotide sequence ID" value="XM_004928288.5"/>
</dbReference>
<comment type="similarity">
    <text evidence="2">Belongs to the ATP-dependent AMP-binding enzyme family.</text>
</comment>
<dbReference type="PROSITE" id="PS00455">
    <property type="entry name" value="AMP_BINDING"/>
    <property type="match status" value="1"/>
</dbReference>
<dbReference type="GO" id="GO:0005777">
    <property type="term" value="C:peroxisome"/>
    <property type="evidence" value="ECO:0007669"/>
    <property type="project" value="UniProtKB-SubCell"/>
</dbReference>
<dbReference type="InterPro" id="IPR045851">
    <property type="entry name" value="AMP-bd_C_sf"/>
</dbReference>
<dbReference type="FunFam" id="3.40.50.12780:FF:000003">
    <property type="entry name" value="Long-chain-fatty-acid--CoA ligase FadD"/>
    <property type="match status" value="1"/>
</dbReference>
<dbReference type="InterPro" id="IPR020845">
    <property type="entry name" value="AMP-binding_CS"/>
</dbReference>
<protein>
    <recommendedName>
        <fullName evidence="4">Luciferin 4-monooxygenase</fullName>
        <ecNumber evidence="3">1.13.12.7</ecNumber>
    </recommendedName>
</protein>
<dbReference type="PANTHER" id="PTHR24096:SF422">
    <property type="entry name" value="BCDNA.GH02901"/>
    <property type="match status" value="1"/>
</dbReference>
<dbReference type="FunFam" id="3.30.300.30:FF:000007">
    <property type="entry name" value="4-coumarate--CoA ligase 2"/>
    <property type="match status" value="1"/>
</dbReference>
<keyword evidence="16" id="KW-1185">Reference proteome</keyword>
<evidence type="ECO:0000256" key="9">
    <source>
        <dbReference type="ARBA" id="ARBA00023140"/>
    </source>
</evidence>
<keyword evidence="6" id="KW-0067">ATP-binding</keyword>
<accession>A0A8R1WI12</accession>
<dbReference type="PANTHER" id="PTHR24096">
    <property type="entry name" value="LONG-CHAIN-FATTY-ACID--COA LIGASE"/>
    <property type="match status" value="1"/>
</dbReference>
<evidence type="ECO:0000256" key="5">
    <source>
        <dbReference type="ARBA" id="ARBA00022741"/>
    </source>
</evidence>
<evidence type="ECO:0000256" key="7">
    <source>
        <dbReference type="ARBA" id="ARBA00023002"/>
    </source>
</evidence>
<dbReference type="Pfam" id="PF13193">
    <property type="entry name" value="AMP-binding_C"/>
    <property type="match status" value="1"/>
</dbReference>
<keyword evidence="9" id="KW-0576">Peroxisome</keyword>